<dbReference type="Proteomes" id="UP001168821">
    <property type="component" value="Unassembled WGS sequence"/>
</dbReference>
<evidence type="ECO:0000313" key="1">
    <source>
        <dbReference type="EMBL" id="KAJ3666543.1"/>
    </source>
</evidence>
<gene>
    <name evidence="1" type="ORF">Zmor_001981</name>
</gene>
<dbReference type="EMBL" id="JALNTZ010000001">
    <property type="protein sequence ID" value="KAJ3666543.1"/>
    <property type="molecule type" value="Genomic_DNA"/>
</dbReference>
<keyword evidence="2" id="KW-1185">Reference proteome</keyword>
<sequence>MELQAPELRNADPRKSTIVSVTKAAVMEQHSHNSNPECSWSFEPLLNQVPPSKSKNSGCETAVQWHHSFFNRTPFPSLQFSDRETAVRWCLFLFTPCHRPSLQTRAVRLQSSGTPPFLIEHHF</sequence>
<protein>
    <submittedName>
        <fullName evidence="1">Uncharacterized protein</fullName>
    </submittedName>
</protein>
<accession>A0AA38J3P1</accession>
<organism evidence="1 2">
    <name type="scientific">Zophobas morio</name>
    <dbReference type="NCBI Taxonomy" id="2755281"/>
    <lineage>
        <taxon>Eukaryota</taxon>
        <taxon>Metazoa</taxon>
        <taxon>Ecdysozoa</taxon>
        <taxon>Arthropoda</taxon>
        <taxon>Hexapoda</taxon>
        <taxon>Insecta</taxon>
        <taxon>Pterygota</taxon>
        <taxon>Neoptera</taxon>
        <taxon>Endopterygota</taxon>
        <taxon>Coleoptera</taxon>
        <taxon>Polyphaga</taxon>
        <taxon>Cucujiformia</taxon>
        <taxon>Tenebrionidae</taxon>
        <taxon>Zophobas</taxon>
    </lineage>
</organism>
<dbReference type="AlphaFoldDB" id="A0AA38J3P1"/>
<proteinExistence type="predicted"/>
<name>A0AA38J3P1_9CUCU</name>
<evidence type="ECO:0000313" key="2">
    <source>
        <dbReference type="Proteomes" id="UP001168821"/>
    </source>
</evidence>
<comment type="caution">
    <text evidence="1">The sequence shown here is derived from an EMBL/GenBank/DDBJ whole genome shotgun (WGS) entry which is preliminary data.</text>
</comment>
<reference evidence="1" key="1">
    <citation type="journal article" date="2023" name="G3 (Bethesda)">
        <title>Whole genome assemblies of Zophobas morio and Tenebrio molitor.</title>
        <authorList>
            <person name="Kaur S."/>
            <person name="Stinson S.A."/>
            <person name="diCenzo G.C."/>
        </authorList>
    </citation>
    <scope>NUCLEOTIDE SEQUENCE</scope>
    <source>
        <strain evidence="1">QUZm001</strain>
    </source>
</reference>